<keyword evidence="2" id="KW-1185">Reference proteome</keyword>
<organism evidence="1 2">
    <name type="scientific">Chitinophaga rhizophila</name>
    <dbReference type="NCBI Taxonomy" id="2866212"/>
    <lineage>
        <taxon>Bacteria</taxon>
        <taxon>Pseudomonadati</taxon>
        <taxon>Bacteroidota</taxon>
        <taxon>Chitinophagia</taxon>
        <taxon>Chitinophagales</taxon>
        <taxon>Chitinophagaceae</taxon>
        <taxon>Chitinophaga</taxon>
    </lineage>
</organism>
<dbReference type="EMBL" id="JAICCF010000001">
    <property type="protein sequence ID" value="MBW8683204.1"/>
    <property type="molecule type" value="Genomic_DNA"/>
</dbReference>
<evidence type="ECO:0000313" key="2">
    <source>
        <dbReference type="Proteomes" id="UP000812961"/>
    </source>
</evidence>
<gene>
    <name evidence="1" type="ORF">K1Y79_02560</name>
</gene>
<dbReference type="Proteomes" id="UP000812961">
    <property type="component" value="Unassembled WGS sequence"/>
</dbReference>
<comment type="caution">
    <text evidence="1">The sequence shown here is derived from an EMBL/GenBank/DDBJ whole genome shotgun (WGS) entry which is preliminary data.</text>
</comment>
<protein>
    <recommendedName>
        <fullName evidence="3">YtxH-like protein</fullName>
    </recommendedName>
</protein>
<name>A0ABS7G8T9_9BACT</name>
<dbReference type="RefSeq" id="WP_220248435.1">
    <property type="nucleotide sequence ID" value="NZ_JAICCF010000001.1"/>
</dbReference>
<accession>A0ABS7G8T9</accession>
<evidence type="ECO:0000313" key="1">
    <source>
        <dbReference type="EMBL" id="MBW8683204.1"/>
    </source>
</evidence>
<reference evidence="1 2" key="1">
    <citation type="submission" date="2021-08" db="EMBL/GenBank/DDBJ databases">
        <title>The genome sequence of Chitinophaga sp. B61.</title>
        <authorList>
            <person name="Zhang X."/>
        </authorList>
    </citation>
    <scope>NUCLEOTIDE SEQUENCE [LARGE SCALE GENOMIC DNA]</scope>
    <source>
        <strain evidence="1 2">B61</strain>
    </source>
</reference>
<sequence length="68" mass="7344">MKKALIAATIVGAAAAGVIVYLTRSKNGMQRLLDGAGATADDAQRYASRHLRKTQKKVNNMIHESTME</sequence>
<proteinExistence type="predicted"/>
<evidence type="ECO:0008006" key="3">
    <source>
        <dbReference type="Google" id="ProtNLM"/>
    </source>
</evidence>